<evidence type="ECO:0000313" key="2">
    <source>
        <dbReference type="EMBL" id="PKC66590.1"/>
    </source>
</evidence>
<feature type="compositionally biased region" description="Basic and acidic residues" evidence="1">
    <location>
        <begin position="91"/>
        <end position="119"/>
    </location>
</feature>
<evidence type="ECO:0008006" key="4">
    <source>
        <dbReference type="Google" id="ProtNLM"/>
    </source>
</evidence>
<evidence type="ECO:0000313" key="3">
    <source>
        <dbReference type="Proteomes" id="UP000232688"/>
    </source>
</evidence>
<reference evidence="2 3" key="1">
    <citation type="submission" date="2017-10" db="EMBL/GenBank/DDBJ databases">
        <title>Extensive intraspecific genome diversity in a model arbuscular mycorrhizal fungus.</title>
        <authorList>
            <person name="Chen E.C.H."/>
            <person name="Morin E."/>
            <person name="Baudet D."/>
            <person name="Noel J."/>
            <person name="Ndikumana S."/>
            <person name="Charron P."/>
            <person name="St-Onge C."/>
            <person name="Giorgi J."/>
            <person name="Grigoriev I.V."/>
            <person name="Roux C."/>
            <person name="Martin F.M."/>
            <person name="Corradi N."/>
        </authorList>
    </citation>
    <scope>NUCLEOTIDE SEQUENCE [LARGE SCALE GENOMIC DNA]</scope>
    <source>
        <strain evidence="2 3">A1</strain>
    </source>
</reference>
<dbReference type="VEuPathDB" id="FungiDB:RhiirA1_459496"/>
<dbReference type="Gene3D" id="3.30.40.10">
    <property type="entry name" value="Zinc/RING finger domain, C3HC4 (zinc finger)"/>
    <property type="match status" value="1"/>
</dbReference>
<sequence length="119" mass="13570">MSAVNTEFLIEETAIQRKRSYLRCAKCSEDLSSCLPSLSFHPVSTNAHMKLLVYLTCRHIVHYKCIDNSRKLYPICPSTDMELEEEVEMDVDGKEQPDTSSKKRTNEDIKIIKAEDDGG</sequence>
<evidence type="ECO:0000256" key="1">
    <source>
        <dbReference type="SAM" id="MobiDB-lite"/>
    </source>
</evidence>
<dbReference type="Proteomes" id="UP000232688">
    <property type="component" value="Unassembled WGS sequence"/>
</dbReference>
<dbReference type="InterPro" id="IPR013083">
    <property type="entry name" value="Znf_RING/FYVE/PHD"/>
</dbReference>
<organism evidence="2 3">
    <name type="scientific">Rhizophagus irregularis</name>
    <dbReference type="NCBI Taxonomy" id="588596"/>
    <lineage>
        <taxon>Eukaryota</taxon>
        <taxon>Fungi</taxon>
        <taxon>Fungi incertae sedis</taxon>
        <taxon>Mucoromycota</taxon>
        <taxon>Glomeromycotina</taxon>
        <taxon>Glomeromycetes</taxon>
        <taxon>Glomerales</taxon>
        <taxon>Glomeraceae</taxon>
        <taxon>Rhizophagus</taxon>
    </lineage>
</organism>
<feature type="region of interest" description="Disordered" evidence="1">
    <location>
        <begin position="86"/>
        <end position="119"/>
    </location>
</feature>
<reference evidence="2 3" key="2">
    <citation type="submission" date="2017-10" db="EMBL/GenBank/DDBJ databases">
        <title>Genome analyses suggest a sexual origin of heterokaryosis in a supposedly ancient asexual fungus.</title>
        <authorList>
            <person name="Corradi N."/>
            <person name="Sedzielewska K."/>
            <person name="Noel J."/>
            <person name="Charron P."/>
            <person name="Farinelli L."/>
            <person name="Marton T."/>
            <person name="Kruger M."/>
            <person name="Pelin A."/>
            <person name="Brachmann A."/>
            <person name="Corradi N."/>
        </authorList>
    </citation>
    <scope>NUCLEOTIDE SEQUENCE [LARGE SCALE GENOMIC DNA]</scope>
    <source>
        <strain evidence="2 3">A1</strain>
    </source>
</reference>
<gene>
    <name evidence="2" type="ORF">RhiirA1_459496</name>
</gene>
<name>A0A2N0RTF3_9GLOM</name>
<dbReference type="EMBL" id="LLXH01000452">
    <property type="protein sequence ID" value="PKC66590.1"/>
    <property type="molecule type" value="Genomic_DNA"/>
</dbReference>
<dbReference type="AlphaFoldDB" id="A0A2N0RTF3"/>
<comment type="caution">
    <text evidence="2">The sequence shown here is derived from an EMBL/GenBank/DDBJ whole genome shotgun (WGS) entry which is preliminary data.</text>
</comment>
<proteinExistence type="predicted"/>
<dbReference type="SUPFAM" id="SSF57850">
    <property type="entry name" value="RING/U-box"/>
    <property type="match status" value="1"/>
</dbReference>
<protein>
    <recommendedName>
        <fullName evidence="4">RING-type domain-containing protein</fullName>
    </recommendedName>
</protein>
<accession>A0A2N0RTF3</accession>